<reference evidence="3" key="1">
    <citation type="journal article" date="2013" name="Genome Announc.">
        <title>Draft genome sequence of the basidiomycetous yeast-like fungus Pseudozyma hubeiensis SY62, which produces an abundant amount of the biosurfactant mannosylerythritol lipids.</title>
        <authorList>
            <person name="Konishi M."/>
            <person name="Hatada Y."/>
            <person name="Horiuchi J."/>
        </authorList>
    </citation>
    <scope>NUCLEOTIDE SEQUENCE [LARGE SCALE GENOMIC DNA]</scope>
    <source>
        <strain evidence="3">SY62</strain>
    </source>
</reference>
<keyword evidence="3" id="KW-1185">Reference proteome</keyword>
<protein>
    <submittedName>
        <fullName evidence="2">Uncharacterized protein</fullName>
    </submittedName>
</protein>
<accession>R9P053</accession>
<dbReference type="AlphaFoldDB" id="R9P053"/>
<dbReference type="EMBL" id="DF238784">
    <property type="protein sequence ID" value="GAC94496.1"/>
    <property type="molecule type" value="Genomic_DNA"/>
</dbReference>
<dbReference type="Proteomes" id="UP000014071">
    <property type="component" value="Unassembled WGS sequence"/>
</dbReference>
<dbReference type="OrthoDB" id="2546564at2759"/>
<dbReference type="eggNOG" id="ENOG502R2V7">
    <property type="taxonomic scope" value="Eukaryota"/>
</dbReference>
<organism evidence="2 3">
    <name type="scientific">Pseudozyma hubeiensis (strain SY62)</name>
    <name type="common">Yeast</name>
    <dbReference type="NCBI Taxonomy" id="1305764"/>
    <lineage>
        <taxon>Eukaryota</taxon>
        <taxon>Fungi</taxon>
        <taxon>Dikarya</taxon>
        <taxon>Basidiomycota</taxon>
        <taxon>Ustilaginomycotina</taxon>
        <taxon>Ustilaginomycetes</taxon>
        <taxon>Ustilaginales</taxon>
        <taxon>Ustilaginaceae</taxon>
        <taxon>Pseudozyma</taxon>
    </lineage>
</organism>
<evidence type="ECO:0000256" key="1">
    <source>
        <dbReference type="SAM" id="MobiDB-lite"/>
    </source>
</evidence>
<sequence length="650" mass="74015">MGASPSKARHAERPQTPTPDAAAGTSLRPYDQALEAQVQSRIHYQSYPVFNVLTDDRHLIEYARSRKGAVWLSQANHYGAAPLIVQSYTRDQPAVPRQELSYALHDHLSWAKQAGDANGDAARLLRFGPSFRESTQEPVAWRKIWKSKKTVMVPPTRDDPDWLPIRRTLAAERSILLKDDTRGKILAFRLDRVGNVEMQVENIARMLAKRGTRSDIKDRQLSKRMEAGPSSTYNGRPDRIVTFRDLSTRFVYDPPATQLTDEQRERMFADTVHYNGVPVISGGQVYKSQVQHALHAHDPVWLTSIPPNDPHSFEPPVKMYRDGQLRPFRAQEVSAYLSDAAAAQLAYGKKVMNLMYGMPFSRRQPSGFFSRSRYSKPSWSKVDQEGTSFPIADSDVYHMRRHLDSNNFLKAVDSDNNKVWGLRLDAAGKVEIENLLNTARRIAKRMTSESETFEPRTSKYVEFYLQRLPRDDRLAPLSAVEKGRFYSEHLHYKGEPIFVPATDSNVFHKVRQAMHDYPGYWIVGGRRDDPDHIIAKRVQSADYRLSDHGSEEVIERMQSLKRLGDAQARDMMLLTQGPPFPERRRPSLFRSYKTPSWTTVGNEAPKLSVHAPTSEKWQTLHDSNMLVVVGEHSTVGYVVDKAGRVLHAAV</sequence>
<proteinExistence type="predicted"/>
<feature type="region of interest" description="Disordered" evidence="1">
    <location>
        <begin position="1"/>
        <end position="25"/>
    </location>
</feature>
<dbReference type="GeneID" id="24107362"/>
<name>R9P053_PSEHS</name>
<gene>
    <name evidence="2" type="ORF">PHSY_002068</name>
</gene>
<evidence type="ECO:0000313" key="2">
    <source>
        <dbReference type="EMBL" id="GAC94496.1"/>
    </source>
</evidence>
<dbReference type="HOGENOM" id="CLU_421568_0_0_1"/>
<evidence type="ECO:0000313" key="3">
    <source>
        <dbReference type="Proteomes" id="UP000014071"/>
    </source>
</evidence>
<dbReference type="RefSeq" id="XP_012188083.1">
    <property type="nucleotide sequence ID" value="XM_012332693.1"/>
</dbReference>